<protein>
    <submittedName>
        <fullName evidence="3">Uncharacterized protein</fullName>
    </submittedName>
</protein>
<dbReference type="STRING" id="1518501.CQ10_01455"/>
<feature type="signal peptide" evidence="2">
    <location>
        <begin position="1"/>
        <end position="30"/>
    </location>
</feature>
<evidence type="ECO:0000256" key="1">
    <source>
        <dbReference type="SAM" id="MobiDB-lite"/>
    </source>
</evidence>
<evidence type="ECO:0000256" key="2">
    <source>
        <dbReference type="SAM" id="SignalP"/>
    </source>
</evidence>
<evidence type="ECO:0000313" key="3">
    <source>
        <dbReference type="EMBL" id="KRQ99575.1"/>
    </source>
</evidence>
<dbReference type="AlphaFoldDB" id="A0A0R3KVP6"/>
<name>A0A0R3KVP6_9BRAD</name>
<keyword evidence="2" id="KW-0732">Signal</keyword>
<evidence type="ECO:0000313" key="4">
    <source>
        <dbReference type="Proteomes" id="UP000051913"/>
    </source>
</evidence>
<organism evidence="3 4">
    <name type="scientific">Bradyrhizobium valentinum</name>
    <dbReference type="NCBI Taxonomy" id="1518501"/>
    <lineage>
        <taxon>Bacteria</taxon>
        <taxon>Pseudomonadati</taxon>
        <taxon>Pseudomonadota</taxon>
        <taxon>Alphaproteobacteria</taxon>
        <taxon>Hyphomicrobiales</taxon>
        <taxon>Nitrobacteraceae</taxon>
        <taxon>Bradyrhizobium</taxon>
    </lineage>
</organism>
<keyword evidence="4" id="KW-1185">Reference proteome</keyword>
<dbReference type="RefSeq" id="WP_057853779.1">
    <property type="nucleotide sequence ID" value="NZ_LLXX01000171.1"/>
</dbReference>
<feature type="region of interest" description="Disordered" evidence="1">
    <location>
        <begin position="35"/>
        <end position="60"/>
    </location>
</feature>
<sequence>MKRVPRRLLIVPAATTLLAAAFGLILPANAQTFSSSYTSSAPKDCRTIGKPEDSNGSTTQVCPGKSGLVVLISVDDLRETVSVGPNHAAAAKEPAAETWFAPFNSTAHTVEWRAVDGRPFAIIQRWLIADNNALDKTGSPTTKPMLAVTRLPPGPVCHVAYIDGQANRNPNELARQAADEFARDFNCGKDEVKVIGEKGAAVSLAKR</sequence>
<comment type="caution">
    <text evidence="3">The sequence shown here is derived from an EMBL/GenBank/DDBJ whole genome shotgun (WGS) entry which is preliminary data.</text>
</comment>
<feature type="chain" id="PRO_5006442419" evidence="2">
    <location>
        <begin position="31"/>
        <end position="207"/>
    </location>
</feature>
<reference evidence="3 4" key="1">
    <citation type="submission" date="2014-03" db="EMBL/GenBank/DDBJ databases">
        <title>Bradyrhizobium valentinum sp. nov., isolated from effective nodules of Lupinus mariae-josephae, a lupine endemic of basic-lime soils in Eastern Spain.</title>
        <authorList>
            <person name="Duran D."/>
            <person name="Rey L."/>
            <person name="Navarro A."/>
            <person name="Busquets A."/>
            <person name="Imperial J."/>
            <person name="Ruiz-Argueso T."/>
        </authorList>
    </citation>
    <scope>NUCLEOTIDE SEQUENCE [LARGE SCALE GENOMIC DNA]</scope>
    <source>
        <strain evidence="3 4">LmjM3</strain>
    </source>
</reference>
<gene>
    <name evidence="3" type="ORF">CP49_40890</name>
</gene>
<feature type="compositionally biased region" description="Basic and acidic residues" evidence="1">
    <location>
        <begin position="43"/>
        <end position="53"/>
    </location>
</feature>
<proteinExistence type="predicted"/>
<dbReference type="EMBL" id="LLXX01000171">
    <property type="protein sequence ID" value="KRQ99575.1"/>
    <property type="molecule type" value="Genomic_DNA"/>
</dbReference>
<accession>A0A0R3KVP6</accession>
<dbReference type="Proteomes" id="UP000051913">
    <property type="component" value="Unassembled WGS sequence"/>
</dbReference>